<evidence type="ECO:0000256" key="5">
    <source>
        <dbReference type="ARBA" id="ARBA00022801"/>
    </source>
</evidence>
<dbReference type="AlphaFoldDB" id="A0A2A2JFW4"/>
<organism evidence="9 10">
    <name type="scientific">Diploscapter pachys</name>
    <dbReference type="NCBI Taxonomy" id="2018661"/>
    <lineage>
        <taxon>Eukaryota</taxon>
        <taxon>Metazoa</taxon>
        <taxon>Ecdysozoa</taxon>
        <taxon>Nematoda</taxon>
        <taxon>Chromadorea</taxon>
        <taxon>Rhabditida</taxon>
        <taxon>Rhabditina</taxon>
        <taxon>Rhabditomorpha</taxon>
        <taxon>Rhabditoidea</taxon>
        <taxon>Rhabditidae</taxon>
        <taxon>Diploscapter</taxon>
    </lineage>
</organism>
<keyword evidence="6" id="KW-0746">Sphingolipid metabolism</keyword>
<dbReference type="InterPro" id="IPR033453">
    <property type="entry name" value="Glyco_hydro_30_TIM-barrel"/>
</dbReference>
<feature type="domain" description="Glycosyl hydrolase family 30 TIM-barrel" evidence="7">
    <location>
        <begin position="46"/>
        <end position="403"/>
    </location>
</feature>
<accession>A0A2A2JFW4</accession>
<keyword evidence="10" id="KW-1185">Reference proteome</keyword>
<keyword evidence="6" id="KW-0443">Lipid metabolism</keyword>
<evidence type="ECO:0000256" key="4">
    <source>
        <dbReference type="ARBA" id="ARBA00022729"/>
    </source>
</evidence>
<reference evidence="9 10" key="1">
    <citation type="journal article" date="2017" name="Curr. Biol.">
        <title>Genome architecture and evolution of a unichromosomal asexual nematode.</title>
        <authorList>
            <person name="Fradin H."/>
            <person name="Zegar C."/>
            <person name="Gutwein M."/>
            <person name="Lucas J."/>
            <person name="Kovtun M."/>
            <person name="Corcoran D."/>
            <person name="Baugh L.R."/>
            <person name="Kiontke K."/>
            <person name="Gunsalus K."/>
            <person name="Fitch D.H."/>
            <person name="Piano F."/>
        </authorList>
    </citation>
    <scope>NUCLEOTIDE SEQUENCE [LARGE SCALE GENOMIC DNA]</scope>
    <source>
        <strain evidence="9">PF1309</strain>
    </source>
</reference>
<dbReference type="GO" id="GO:0016020">
    <property type="term" value="C:membrane"/>
    <property type="evidence" value="ECO:0007669"/>
    <property type="project" value="GOC"/>
</dbReference>
<evidence type="ECO:0000313" key="10">
    <source>
        <dbReference type="Proteomes" id="UP000218231"/>
    </source>
</evidence>
<evidence type="ECO:0000256" key="1">
    <source>
        <dbReference type="ARBA" id="ARBA00001013"/>
    </source>
</evidence>
<comment type="similarity">
    <text evidence="2 6">Belongs to the glycosyl hydrolase 30 family.</text>
</comment>
<dbReference type="Pfam" id="PF17189">
    <property type="entry name" value="Glyco_hydro_30C"/>
    <property type="match status" value="1"/>
</dbReference>
<name>A0A2A2JFW4_9BILA</name>
<evidence type="ECO:0000256" key="3">
    <source>
        <dbReference type="ARBA" id="ARBA00012658"/>
    </source>
</evidence>
<dbReference type="InterPro" id="IPR001139">
    <property type="entry name" value="Glyco_hydro_30"/>
</dbReference>
<dbReference type="Gene3D" id="3.20.20.80">
    <property type="entry name" value="Glycosidases"/>
    <property type="match status" value="1"/>
</dbReference>
<dbReference type="InterPro" id="IPR017853">
    <property type="entry name" value="GH"/>
</dbReference>
<evidence type="ECO:0000256" key="2">
    <source>
        <dbReference type="ARBA" id="ARBA00005382"/>
    </source>
</evidence>
<dbReference type="Pfam" id="PF02055">
    <property type="entry name" value="Glyco_hydro_30"/>
    <property type="match status" value="1"/>
</dbReference>
<evidence type="ECO:0000313" key="9">
    <source>
        <dbReference type="EMBL" id="PAV60412.1"/>
    </source>
</evidence>
<dbReference type="PANTHER" id="PTHR11069">
    <property type="entry name" value="GLUCOSYLCERAMIDASE"/>
    <property type="match status" value="1"/>
</dbReference>
<keyword evidence="5 6" id="KW-0378">Hydrolase</keyword>
<dbReference type="EMBL" id="LIAE01010467">
    <property type="protein sequence ID" value="PAV60412.1"/>
    <property type="molecule type" value="Genomic_DNA"/>
</dbReference>
<dbReference type="Proteomes" id="UP000218231">
    <property type="component" value="Unassembled WGS sequence"/>
</dbReference>
<comment type="caution">
    <text evidence="9">The sequence shown here is derived from an EMBL/GenBank/DDBJ whole genome shotgun (WGS) entry which is preliminary data.</text>
</comment>
<dbReference type="OrthoDB" id="2160638at2759"/>
<dbReference type="GO" id="GO:0004348">
    <property type="term" value="F:glucosylceramidase activity"/>
    <property type="evidence" value="ECO:0007669"/>
    <property type="project" value="UniProtKB-EC"/>
</dbReference>
<proteinExistence type="inferred from homology"/>
<evidence type="ECO:0000256" key="6">
    <source>
        <dbReference type="RuleBase" id="RU361188"/>
    </source>
</evidence>
<comment type="catalytic activity">
    <reaction evidence="1">
        <text>a beta-D-glucosyl-(1&lt;-&gt;1')-N-acylsphing-4-enine + H2O = an N-acylsphing-4-enine + D-glucose</text>
        <dbReference type="Rhea" id="RHEA:13269"/>
        <dbReference type="ChEBI" id="CHEBI:4167"/>
        <dbReference type="ChEBI" id="CHEBI:15377"/>
        <dbReference type="ChEBI" id="CHEBI:22801"/>
        <dbReference type="ChEBI" id="CHEBI:52639"/>
        <dbReference type="EC" id="3.2.1.45"/>
    </reaction>
    <physiologicalReaction direction="left-to-right" evidence="1">
        <dbReference type="Rhea" id="RHEA:13270"/>
    </physiologicalReaction>
</comment>
<keyword evidence="4" id="KW-0732">Signal</keyword>
<sequence>MYVSTRDGKRFEKSFPDRVEKDEGMNRVQTYSTIQLNPEKVKQEIFGFGGAFTDAAAIQWMSARKTDRRLAKKLTKAYFSSGGLQYNMGRVPIASCDFSTRVYSYDDAPDDFQMTNFSLAKEDEFKRRFIKAAIEEIEKSTQKKAGLHQNVKGNDNSLWLFGSPWSAPAWMKQTKKMSGGGHLINSTQYWQAYALYFYKFFTTFDVPWWGMTIENEPDIATLDWSWQALQFSAEEMRDFLKNYLGPTLKKLPFDLKIMILDGGMSSLPSWADTIYNDPVATKFTSGAAIHWYGYTHACAKYLNDTNHNHPDKFILATEACAGWAEGDRGVKLGSWERAEDYADNIIMDLKNYVRGWVDWNLILDTNGGPNWAKNFVDAPILYNGTEFYKQSLYYALAHFSKFIPRGSTIIDASVKHPGNDSGLQVLTAMTPSNNLVSVILNKEDYQVTSYLQIGKSLNERYAIKVPPRSIATVVFNPN</sequence>
<dbReference type="EC" id="3.2.1.45" evidence="3 6"/>
<dbReference type="GO" id="GO:0006680">
    <property type="term" value="P:glucosylceramide catabolic process"/>
    <property type="evidence" value="ECO:0007669"/>
    <property type="project" value="TreeGrafter"/>
</dbReference>
<dbReference type="SUPFAM" id="SSF51445">
    <property type="entry name" value="(Trans)glycosidases"/>
    <property type="match status" value="1"/>
</dbReference>
<protein>
    <recommendedName>
        <fullName evidence="3 6">Glucosylceramidase</fullName>
        <ecNumber evidence="3 6">3.2.1.45</ecNumber>
    </recommendedName>
</protein>
<evidence type="ECO:0000259" key="7">
    <source>
        <dbReference type="Pfam" id="PF02055"/>
    </source>
</evidence>
<dbReference type="PANTHER" id="PTHR11069:SF23">
    <property type="entry name" value="LYSOSOMAL ACID GLUCOSYLCERAMIDASE"/>
    <property type="match status" value="1"/>
</dbReference>
<keyword evidence="6" id="KW-0326">Glycosidase</keyword>
<dbReference type="InterPro" id="IPR033452">
    <property type="entry name" value="GH30_C"/>
</dbReference>
<feature type="domain" description="Glycosyl hydrolase family 30 beta sandwich" evidence="8">
    <location>
        <begin position="406"/>
        <end position="473"/>
    </location>
</feature>
<dbReference type="PRINTS" id="PR00843">
    <property type="entry name" value="GLHYDRLASE30"/>
</dbReference>
<evidence type="ECO:0000259" key="8">
    <source>
        <dbReference type="Pfam" id="PF17189"/>
    </source>
</evidence>
<dbReference type="STRING" id="2018661.A0A2A2JFW4"/>
<gene>
    <name evidence="9" type="ORF">WR25_23748</name>
</gene>